<dbReference type="Pfam" id="PF19263">
    <property type="entry name" value="DUF5906"/>
    <property type="match status" value="1"/>
</dbReference>
<evidence type="ECO:0000313" key="3">
    <source>
        <dbReference type="EMBL" id="RHZ84965.1"/>
    </source>
</evidence>
<protein>
    <recommendedName>
        <fullName evidence="2">NrS-1 polymerase-like helicase domain-containing protein</fullName>
    </recommendedName>
</protein>
<dbReference type="Proteomes" id="UP000266861">
    <property type="component" value="Unassembled WGS sequence"/>
</dbReference>
<dbReference type="InterPro" id="IPR045455">
    <property type="entry name" value="NrS-1_pol-like_helicase"/>
</dbReference>
<keyword evidence="4" id="KW-1185">Reference proteome</keyword>
<feature type="region of interest" description="Disordered" evidence="1">
    <location>
        <begin position="987"/>
        <end position="1022"/>
    </location>
</feature>
<feature type="compositionally biased region" description="Basic and acidic residues" evidence="1">
    <location>
        <begin position="904"/>
        <end position="913"/>
    </location>
</feature>
<dbReference type="InterPro" id="IPR027417">
    <property type="entry name" value="P-loop_NTPase"/>
</dbReference>
<accession>A0A397J9D2</accession>
<gene>
    <name evidence="3" type="ORF">Glove_74g167</name>
</gene>
<dbReference type="AlphaFoldDB" id="A0A397J9D2"/>
<evidence type="ECO:0000313" key="4">
    <source>
        <dbReference type="Proteomes" id="UP000266861"/>
    </source>
</evidence>
<evidence type="ECO:0000256" key="1">
    <source>
        <dbReference type="SAM" id="MobiDB-lite"/>
    </source>
</evidence>
<organism evidence="3 4">
    <name type="scientific">Diversispora epigaea</name>
    <dbReference type="NCBI Taxonomy" id="1348612"/>
    <lineage>
        <taxon>Eukaryota</taxon>
        <taxon>Fungi</taxon>
        <taxon>Fungi incertae sedis</taxon>
        <taxon>Mucoromycota</taxon>
        <taxon>Glomeromycotina</taxon>
        <taxon>Glomeromycetes</taxon>
        <taxon>Diversisporales</taxon>
        <taxon>Diversisporaceae</taxon>
        <taxon>Diversispora</taxon>
    </lineage>
</organism>
<name>A0A397J9D2_9GLOM</name>
<sequence>MSTQSERDTPTVPAYTEAPEIQCSVSSDTPTEISIPENQEQCEETYVPENNKPDVEPEIEEENSGAFYHQGANAESVAEYMYKIRDDSVKPRQFLGTDSEDGIENIFTDRQGHSLHEFIDGDDPLRPFIDFDLSQEKLNSIVPKLTRKETYYALIGAFREVCIEIYSDWDIKTLTVANSSDQKKMSYHISTFGMRLKNITACALFTELVRKKLPVGLQAEKIVDNIANSSSFSLRMLGTPKIIKETNEHVRPKRAVIPENGTIFDFMLRPPNDEAPVIESPLLSTPEPVVTRNSIIRTEVAEDIEIELEVVAKLLEEYEIGGYELSCPRENFPDTFPLKRVTPAFCPLCYREYGYKDPHTSDNAYVNRNKKSYSFYCHRANNNREAGSRKPSIKLTAKEKTSEQEDSLPVPVKLDRPRITDPNDHFVWGDLLDMCASGEKYTRNKVYEAIQATIACIDRGKKFWLFKVEDEDEDGGRTFEFVPKLELANYEINIIEFGGESIKLRSLIDRAVTKGLIRYRKINFLPYPPNVIPPKTNFFNLFLGFSAKPANEINPEIMDPILWHVNNIICNEDQNLNEYIWNWWSFLVQKPEKKPRSICVLKSTLQQCGKNIIVDFIGDKVLGPNLYYATSDLGKILGKFNSLIQGKKLVVMNETSMSSGEWHRFNGHLKSLIVDPKVSIERKGIEPIHLKEYSAFMVTSNQDAPLKIDGGDARIVCFDVSARCRGNIPYFKRLAKILEHPDAPGVVMSYLLNRDLSNWNPQEIPSTKMKTDTIMKQLPNPIRFIIQHINSWSENQVEELICGNLYQDYLTWCGGEGEDRISNNKFGGFLPPIGIEKKQVRINGKRERVYILDRSKIVAKLRESIGDSEEFSDSSQPETLAITSTDIPVFGVPEIITPQPEKKITEPLPTDRIKKGKASSPVPPITNTAQDLFDYITNESSVPSLSKSTDISLPPEIVDVELVDDKPEPSPKIVELVSDEPELVINDSPVLPVNNEPESSLKPSNEEPTTQAETLSPTYPAREQREARLRQKAIELGEDPDKFVTITEKDKLDSIAFKDKMQTDARMCGHAKEGDEDPKEYMLMEVRDRLIGEEIIRRYDEEHGIASSWLDTDEEWKKTVNILQENGMLW</sequence>
<dbReference type="OrthoDB" id="2425743at2759"/>
<dbReference type="EMBL" id="PQFF01000070">
    <property type="protein sequence ID" value="RHZ84965.1"/>
    <property type="molecule type" value="Genomic_DNA"/>
</dbReference>
<comment type="caution">
    <text evidence="3">The sequence shown here is derived from an EMBL/GenBank/DDBJ whole genome shotgun (WGS) entry which is preliminary data.</text>
</comment>
<feature type="compositionally biased region" description="Polar residues" evidence="1">
    <location>
        <begin position="996"/>
        <end position="1017"/>
    </location>
</feature>
<evidence type="ECO:0000259" key="2">
    <source>
        <dbReference type="Pfam" id="PF19263"/>
    </source>
</evidence>
<dbReference type="Gene3D" id="3.40.50.300">
    <property type="entry name" value="P-loop containing nucleotide triphosphate hydrolases"/>
    <property type="match status" value="1"/>
</dbReference>
<feature type="region of interest" description="Disordered" evidence="1">
    <location>
        <begin position="904"/>
        <end position="926"/>
    </location>
</feature>
<feature type="domain" description="NrS-1 polymerase-like helicase" evidence="2">
    <location>
        <begin position="601"/>
        <end position="710"/>
    </location>
</feature>
<reference evidence="3 4" key="1">
    <citation type="submission" date="2018-08" db="EMBL/GenBank/DDBJ databases">
        <title>Genome and evolution of the arbuscular mycorrhizal fungus Diversispora epigaea (formerly Glomus versiforme) and its bacterial endosymbionts.</title>
        <authorList>
            <person name="Sun X."/>
            <person name="Fei Z."/>
            <person name="Harrison M."/>
        </authorList>
    </citation>
    <scope>NUCLEOTIDE SEQUENCE [LARGE SCALE GENOMIC DNA]</scope>
    <source>
        <strain evidence="3 4">IT104</strain>
    </source>
</reference>
<proteinExistence type="predicted"/>
<feature type="region of interest" description="Disordered" evidence="1">
    <location>
        <begin position="383"/>
        <end position="409"/>
    </location>
</feature>